<evidence type="ECO:0000259" key="1">
    <source>
        <dbReference type="Pfam" id="PF01243"/>
    </source>
</evidence>
<dbReference type="NCBIfam" id="TIGR04025">
    <property type="entry name" value="PPOX_FMN_DR2398"/>
    <property type="match status" value="1"/>
</dbReference>
<evidence type="ECO:0000313" key="3">
    <source>
        <dbReference type="Proteomes" id="UP000305792"/>
    </source>
</evidence>
<evidence type="ECO:0000313" key="2">
    <source>
        <dbReference type="EMBL" id="THV32110.1"/>
    </source>
</evidence>
<accession>A0A4S8PMN5</accession>
<dbReference type="InterPro" id="IPR011576">
    <property type="entry name" value="Pyridox_Oxase_N"/>
</dbReference>
<dbReference type="OrthoDB" id="9790331at2"/>
<name>A0A4S8PMN5_9ACTN</name>
<dbReference type="Gene3D" id="2.30.110.10">
    <property type="entry name" value="Electron Transport, Fmn-binding Protein, Chain A"/>
    <property type="match status" value="1"/>
</dbReference>
<comment type="caution">
    <text evidence="2">The sequence shown here is derived from an EMBL/GenBank/DDBJ whole genome shotgun (WGS) entry which is preliminary data.</text>
</comment>
<feature type="domain" description="Pyridoxamine 5'-phosphate oxidase N-terminal" evidence="1">
    <location>
        <begin position="32"/>
        <end position="152"/>
    </location>
</feature>
<dbReference type="Proteomes" id="UP000305792">
    <property type="component" value="Unassembled WGS sequence"/>
</dbReference>
<dbReference type="RefSeq" id="WP_136527884.1">
    <property type="nucleotide sequence ID" value="NZ_STGX01000001.1"/>
</dbReference>
<dbReference type="AlphaFoldDB" id="A0A4S8PMN5"/>
<dbReference type="PANTHER" id="PTHR42815:SF2">
    <property type="entry name" value="FAD-BINDING, PUTATIVE (AFU_ORTHOLOGUE AFUA_6G07600)-RELATED"/>
    <property type="match status" value="1"/>
</dbReference>
<organism evidence="2 3">
    <name type="scientific">Glycomyces paridis</name>
    <dbReference type="NCBI Taxonomy" id="2126555"/>
    <lineage>
        <taxon>Bacteria</taxon>
        <taxon>Bacillati</taxon>
        <taxon>Actinomycetota</taxon>
        <taxon>Actinomycetes</taxon>
        <taxon>Glycomycetales</taxon>
        <taxon>Glycomycetaceae</taxon>
        <taxon>Glycomyces</taxon>
    </lineage>
</organism>
<proteinExistence type="predicted"/>
<dbReference type="PANTHER" id="PTHR42815">
    <property type="entry name" value="FAD-BINDING, PUTATIVE (AFU_ORTHOLOGUE AFUA_6G07600)-RELATED"/>
    <property type="match status" value="1"/>
</dbReference>
<reference evidence="2 3" key="1">
    <citation type="journal article" date="2018" name="Int. J. Syst. Evol. Microbiol.">
        <title>Glycomyces paridis sp. nov., isolated from the medicinal plant Paris polyphylla.</title>
        <authorList>
            <person name="Fang X.M."/>
            <person name="Bai J.L."/>
            <person name="Su J."/>
            <person name="Zhao L.L."/>
            <person name="Liu H.Y."/>
            <person name="Ma B.P."/>
            <person name="Zhang Y.Q."/>
            <person name="Yu L.Y."/>
        </authorList>
    </citation>
    <scope>NUCLEOTIDE SEQUENCE [LARGE SCALE GENOMIC DNA]</scope>
    <source>
        <strain evidence="2 3">CPCC 204357</strain>
    </source>
</reference>
<keyword evidence="3" id="KW-1185">Reference proteome</keyword>
<dbReference type="SUPFAM" id="SSF50475">
    <property type="entry name" value="FMN-binding split barrel"/>
    <property type="match status" value="1"/>
</dbReference>
<dbReference type="EMBL" id="STGX01000001">
    <property type="protein sequence ID" value="THV32110.1"/>
    <property type="molecule type" value="Genomic_DNA"/>
</dbReference>
<gene>
    <name evidence="2" type="ORF">E9998_01250</name>
</gene>
<dbReference type="Pfam" id="PF01243">
    <property type="entry name" value="PNPOx_N"/>
    <property type="match status" value="1"/>
</dbReference>
<protein>
    <submittedName>
        <fullName evidence="2">Pyridoxamine 5'-phosphate oxidase family protein</fullName>
    </submittedName>
</protein>
<dbReference type="InterPro" id="IPR012349">
    <property type="entry name" value="Split_barrel_FMN-bd"/>
</dbReference>
<dbReference type="InterPro" id="IPR024029">
    <property type="entry name" value="Pyridox_Oxase_FMN-dep"/>
</dbReference>
<sequence length="236" mass="26834">MEYLSTHEELRSVYKVPDPSDVAVRKELDRLDGHCRSFIARSPFVVIGSSDRAGRADVPPRGDKPGFAIVLDERTIAIPDRPGNNRLDTLENLIVNPSIGLLFVIPGMNETLRISGDAKVTVDQALREQMAVNGSPALSVIVVTVRSAYMHCAKAFMRSGLWRHESWPDRSRMPTLGQIYSDQLAVDRTGPEEDRRLDKAYRETLWLLRRVKRAARERPVRAWRTDRDDPRFEARS</sequence>